<feature type="region of interest" description="Disordered" evidence="2">
    <location>
        <begin position="430"/>
        <end position="460"/>
    </location>
</feature>
<dbReference type="GO" id="GO:1990404">
    <property type="term" value="F:NAD+-protein mono-ADP-ribosyltransferase activity"/>
    <property type="evidence" value="ECO:0007669"/>
    <property type="project" value="TreeGrafter"/>
</dbReference>
<evidence type="ECO:0000313" key="4">
    <source>
        <dbReference type="Proteomes" id="UP000694844"/>
    </source>
</evidence>
<feature type="compositionally biased region" description="Low complexity" evidence="2">
    <location>
        <begin position="736"/>
        <end position="756"/>
    </location>
</feature>
<dbReference type="OrthoDB" id="6133115at2759"/>
<feature type="region of interest" description="Disordered" evidence="2">
    <location>
        <begin position="689"/>
        <end position="716"/>
    </location>
</feature>
<feature type="compositionally biased region" description="Polar residues" evidence="2">
    <location>
        <begin position="84"/>
        <end position="98"/>
    </location>
</feature>
<organism evidence="4 5">
    <name type="scientific">Crassostrea virginica</name>
    <name type="common">Eastern oyster</name>
    <dbReference type="NCBI Taxonomy" id="6565"/>
    <lineage>
        <taxon>Eukaryota</taxon>
        <taxon>Metazoa</taxon>
        <taxon>Spiralia</taxon>
        <taxon>Lophotrochozoa</taxon>
        <taxon>Mollusca</taxon>
        <taxon>Bivalvia</taxon>
        <taxon>Autobranchia</taxon>
        <taxon>Pteriomorphia</taxon>
        <taxon>Ostreida</taxon>
        <taxon>Ostreoidea</taxon>
        <taxon>Ostreidae</taxon>
        <taxon>Crassostrea</taxon>
    </lineage>
</organism>
<dbReference type="PANTHER" id="PTHR45740:SF2">
    <property type="entry name" value="POLY [ADP-RIBOSE] POLYMERASE"/>
    <property type="match status" value="1"/>
</dbReference>
<feature type="compositionally biased region" description="Polar residues" evidence="2">
    <location>
        <begin position="783"/>
        <end position="846"/>
    </location>
</feature>
<dbReference type="RefSeq" id="XP_022330165.1">
    <property type="nucleotide sequence ID" value="XM_022474457.1"/>
</dbReference>
<dbReference type="EC" id="2.4.2.-" evidence="1"/>
<dbReference type="GeneID" id="111128689"/>
<reference evidence="5" key="2">
    <citation type="submission" date="2025-08" db="UniProtKB">
        <authorList>
            <consortium name="RefSeq"/>
        </authorList>
    </citation>
    <scope>IDENTIFICATION</scope>
    <source>
        <tissue evidence="5">Whole sample</tissue>
    </source>
</reference>
<evidence type="ECO:0000256" key="1">
    <source>
        <dbReference type="RuleBase" id="RU362114"/>
    </source>
</evidence>
<proteinExistence type="predicted"/>
<reference evidence="4" key="1">
    <citation type="submission" date="2024-06" db="UniProtKB">
        <authorList>
            <consortium name="RefSeq"/>
        </authorList>
    </citation>
    <scope>NUCLEOTIDE SEQUENCE [LARGE SCALE GENOMIC DNA]</scope>
</reference>
<feature type="region of interest" description="Disordered" evidence="2">
    <location>
        <begin position="736"/>
        <end position="760"/>
    </location>
</feature>
<gene>
    <name evidence="5" type="primary">LOC111128689</name>
</gene>
<feature type="region of interest" description="Disordered" evidence="2">
    <location>
        <begin position="79"/>
        <end position="106"/>
    </location>
</feature>
<feature type="compositionally biased region" description="Basic and acidic residues" evidence="2">
    <location>
        <begin position="440"/>
        <end position="458"/>
    </location>
</feature>
<dbReference type="KEGG" id="cvn:111128689"/>
<keyword evidence="1" id="KW-0328">Glycosyltransferase</keyword>
<feature type="compositionally biased region" description="Polar residues" evidence="2">
    <location>
        <begin position="855"/>
        <end position="938"/>
    </location>
</feature>
<dbReference type="SUPFAM" id="SSF56399">
    <property type="entry name" value="ADP-ribosylation"/>
    <property type="match status" value="2"/>
</dbReference>
<dbReference type="Proteomes" id="UP000694844">
    <property type="component" value="Chromosome 1"/>
</dbReference>
<dbReference type="InterPro" id="IPR051712">
    <property type="entry name" value="ARTD-AVP"/>
</dbReference>
<evidence type="ECO:0000259" key="3">
    <source>
        <dbReference type="PROSITE" id="PS51059"/>
    </source>
</evidence>
<dbReference type="InterPro" id="IPR012317">
    <property type="entry name" value="Poly(ADP-ribose)pol_cat_dom"/>
</dbReference>
<name>A0A8B8DQR4_CRAVI</name>
<feature type="region of interest" description="Disordered" evidence="2">
    <location>
        <begin position="642"/>
        <end position="661"/>
    </location>
</feature>
<feature type="domain" description="PARP catalytic" evidence="3">
    <location>
        <begin position="461"/>
        <end position="1049"/>
    </location>
</feature>
<feature type="region of interest" description="Disordered" evidence="2">
    <location>
        <begin position="781"/>
        <end position="942"/>
    </location>
</feature>
<feature type="region of interest" description="Disordered" evidence="2">
    <location>
        <begin position="193"/>
        <end position="231"/>
    </location>
</feature>
<evidence type="ECO:0000256" key="2">
    <source>
        <dbReference type="SAM" id="MobiDB-lite"/>
    </source>
</evidence>
<feature type="region of interest" description="Disordered" evidence="2">
    <location>
        <begin position="291"/>
        <end position="335"/>
    </location>
</feature>
<dbReference type="AlphaFoldDB" id="A0A8B8DQR4"/>
<keyword evidence="1" id="KW-0520">NAD</keyword>
<dbReference type="PROSITE" id="PS51059">
    <property type="entry name" value="PARP_CATALYTIC"/>
    <property type="match status" value="1"/>
</dbReference>
<dbReference type="PANTHER" id="PTHR45740">
    <property type="entry name" value="POLY [ADP-RIBOSE] POLYMERASE"/>
    <property type="match status" value="1"/>
</dbReference>
<accession>A0A8B8DQR4</accession>
<dbReference type="GO" id="GO:0005634">
    <property type="term" value="C:nucleus"/>
    <property type="evidence" value="ECO:0007669"/>
    <property type="project" value="TreeGrafter"/>
</dbReference>
<dbReference type="Pfam" id="PF00644">
    <property type="entry name" value="PARP"/>
    <property type="match status" value="1"/>
</dbReference>
<keyword evidence="4" id="KW-1185">Reference proteome</keyword>
<dbReference type="Gene3D" id="3.90.228.10">
    <property type="match status" value="2"/>
</dbReference>
<keyword evidence="1" id="KW-0808">Transferase</keyword>
<sequence length="1049" mass="114197">MATAESLAIVIASDDDSDSDVEILREEKNEDLDVIIVAETTVKPVQRLEMGTGGVPSTKSLHSCESLRREVRVDLSLDEECNDESSSPSVATPLNLSSKKCPDDNNDLDLDSSSPTMIIAEQTASTLTSFFKESFVSNVKLMSKQTSLCVSSSCDNSDSKTIDSYHKKMDLFESSLMPGSSLSPTDLSVMGPVPPVIPPNTSVGDIPVDFSDSDSKQSSKRPLSSSGDTFDHKKVKKETDLFDSEAWKTLDLDFLSESSSYANCNVNDNSHSSTSGASGSTQAGAITGRSLSVSTETSTKHLPPKKQSCFRQTSDPGFGTASHPPSPQPSCSSWGSEKCTSCNISLLGFRISRCIQGHPTCAFCLEEQVKLVLTGKTKKSLFCVQGGCDSYYPMSELKQSLPSMVVEILETKLDDDYIEYIANMMAKKTSDDNLAEDPEPDSRAGNWEEKSDESRKNPMDWPSHWEYMDPRQGYVMVELVPDSPEYIEVCSKFYETLHFPQADIVKISRIQNPILWKYFTVKRTEMIHENDGLAVAEKYLFHGTHASVLEAICRKGFDWRVCGKNGTVYGHGSYFASHSSYSHQYTDKADRRRTLQMMQGTLLQMGAIPVQNFAHSFSFVSLPSQIVVPSSMFTRRRLFNSSASSGDGSNGSTASTSTGSNSSKFICCNTLTNDSKLLKYRRVGTNIGVQNHNDTQSQISSPGTSQDTLSNSNAINNNLQSGASNQFSTSNILSYPTASTSSSSQNGLTSQNLSQNGNQSVMGNRNFCNLTLQPLSGIAGAPSSLQNQSNTLQNAPLNPGSPQQLNSGPSQQMNPGPPQDLNSGLSQQMNPGSSQPMNPGPSQQINPGPPHDLNSGLSQQMNPGPSQQINPGPSTLMSHDSSQHLNVGPPQQLNAGPSQQMNPGPSQQINPGTSQQMNPGLSHQLNPGSNQQDSSSLIDQMPPISAHFPARKRPVLYPKTHLLQQPFHHRPAETGEKTLHKMFMAKVLVGRFTGGSSTYRKPPPLDPVNDPYGKCYDSCVDNIHNPKVFVIFDSSQVYPDYLIEYNFSG</sequence>
<protein>
    <recommendedName>
        <fullName evidence="1">Poly [ADP-ribose] polymerase</fullName>
        <shortName evidence="1">PARP</shortName>
        <ecNumber evidence="1">2.4.2.-</ecNumber>
    </recommendedName>
</protein>
<evidence type="ECO:0000313" key="5">
    <source>
        <dbReference type="RefSeq" id="XP_022330165.1"/>
    </source>
</evidence>
<dbReference type="GO" id="GO:0003950">
    <property type="term" value="F:NAD+ poly-ADP-ribosyltransferase activity"/>
    <property type="evidence" value="ECO:0007669"/>
    <property type="project" value="UniProtKB-UniRule"/>
</dbReference>